<evidence type="ECO:0008006" key="2">
    <source>
        <dbReference type="Google" id="ProtNLM"/>
    </source>
</evidence>
<accession>A0A2N9IN68</accession>
<protein>
    <recommendedName>
        <fullName evidence="2">Endonuclease/exonuclease/phosphatase domain-containing protein</fullName>
    </recommendedName>
</protein>
<dbReference type="SUPFAM" id="SSF56219">
    <property type="entry name" value="DNase I-like"/>
    <property type="match status" value="1"/>
</dbReference>
<reference evidence="1" key="1">
    <citation type="submission" date="2018-02" db="EMBL/GenBank/DDBJ databases">
        <authorList>
            <person name="Cohen D.B."/>
            <person name="Kent A.D."/>
        </authorList>
    </citation>
    <scope>NUCLEOTIDE SEQUENCE</scope>
</reference>
<evidence type="ECO:0000313" key="1">
    <source>
        <dbReference type="EMBL" id="SPD25533.1"/>
    </source>
</evidence>
<dbReference type="EMBL" id="OIVN01006121">
    <property type="protein sequence ID" value="SPD25533.1"/>
    <property type="molecule type" value="Genomic_DNA"/>
</dbReference>
<dbReference type="Gene3D" id="3.60.10.10">
    <property type="entry name" value="Endonuclease/exonuclease/phosphatase"/>
    <property type="match status" value="1"/>
</dbReference>
<dbReference type="AlphaFoldDB" id="A0A2N9IN68"/>
<sequence>MERKCQFKGSLWLSLRGLRWVLGEIRIFQFLRDGYNTLEFSCLSNRGGRFVELSENHGGSQRGRIRVLEGLRCAGEEHREMGRAVLLGNRELRRGVEVNAPNPTRSFKFEWKPYPNTIWTTKLDALDRQVKWVGLKVDSGPNSNLLPDRLQRYERLGYLELTIRGLEPWRFFLKWWQKGKEMESEADLDIEVSIEATVSESLMDRPFCFVVRVDLANGDSDLENHECFKAPLLLCPPLIWVVLRDSLLTHSLMDSLGKDNLSSPILCEPLAMVDPSDDNLMVSGTYGESPVGGLDHSKWVNHKYQEEGRGDFTKIDSLRGIIDGFEWVGTRLYGSARDEVRNDLWDEVKGIRQQWNHPWCVFGDFNVVRFPSERIDRVLILADWEEHYSDVMQKLLPKPISDHSPILVEREGGYLLSGMASFVMARKMKALNEDLKVWNNQVSKVVGSKRQQLVEEEEEEVKEKWCISIIICIRKRRFGGLQLTEQLLYIWMALTCFEAATSLRVNMAKSEMVPVGEPCRCGNPILEKMERWLSSRKKLYLSKWGRLTLLKIGVGREHSLATCLSGGVDLGGWHTDSIQVLVGFVVWGDCPEGYVPFALYMFFTLGS</sequence>
<gene>
    <name evidence="1" type="ORF">FSB_LOCUS53415</name>
</gene>
<organism evidence="1">
    <name type="scientific">Fagus sylvatica</name>
    <name type="common">Beechnut</name>
    <dbReference type="NCBI Taxonomy" id="28930"/>
    <lineage>
        <taxon>Eukaryota</taxon>
        <taxon>Viridiplantae</taxon>
        <taxon>Streptophyta</taxon>
        <taxon>Embryophyta</taxon>
        <taxon>Tracheophyta</taxon>
        <taxon>Spermatophyta</taxon>
        <taxon>Magnoliopsida</taxon>
        <taxon>eudicotyledons</taxon>
        <taxon>Gunneridae</taxon>
        <taxon>Pentapetalae</taxon>
        <taxon>rosids</taxon>
        <taxon>fabids</taxon>
        <taxon>Fagales</taxon>
        <taxon>Fagaceae</taxon>
        <taxon>Fagus</taxon>
    </lineage>
</organism>
<proteinExistence type="predicted"/>
<dbReference type="InterPro" id="IPR036691">
    <property type="entry name" value="Endo/exonu/phosph_ase_sf"/>
</dbReference>
<name>A0A2N9IN68_FAGSY</name>